<gene>
    <name evidence="2" type="ORF">NLI96_g447</name>
</gene>
<organism evidence="2 3">
    <name type="scientific">Meripilus lineatus</name>
    <dbReference type="NCBI Taxonomy" id="2056292"/>
    <lineage>
        <taxon>Eukaryota</taxon>
        <taxon>Fungi</taxon>
        <taxon>Dikarya</taxon>
        <taxon>Basidiomycota</taxon>
        <taxon>Agaricomycotina</taxon>
        <taxon>Agaricomycetes</taxon>
        <taxon>Polyporales</taxon>
        <taxon>Meripilaceae</taxon>
        <taxon>Meripilus</taxon>
    </lineage>
</organism>
<evidence type="ECO:0000256" key="1">
    <source>
        <dbReference type="SAM" id="MobiDB-lite"/>
    </source>
</evidence>
<sequence length="139" mass="15636">MHALHNSDPCRIMRHKLETSSRDPSTSPKGTTSSSQRKRSHSDGYRRFALSNGQRCPHTPVTPPTPTTTMDKYQKRMVTCEASPAAFILAVDPEWRPNRGEATLYIFPQDHGQGDCDRISMEEILAGFYPDSDINCPEN</sequence>
<feature type="region of interest" description="Disordered" evidence="1">
    <location>
        <begin position="1"/>
        <end position="70"/>
    </location>
</feature>
<keyword evidence="3" id="KW-1185">Reference proteome</keyword>
<feature type="compositionally biased region" description="Low complexity" evidence="1">
    <location>
        <begin position="24"/>
        <end position="35"/>
    </location>
</feature>
<proteinExistence type="predicted"/>
<dbReference type="Proteomes" id="UP001212997">
    <property type="component" value="Unassembled WGS sequence"/>
</dbReference>
<dbReference type="AlphaFoldDB" id="A0AAD5YIG2"/>
<accession>A0AAD5YIG2</accession>
<dbReference type="EMBL" id="JANAWD010000007">
    <property type="protein sequence ID" value="KAJ3491760.1"/>
    <property type="molecule type" value="Genomic_DNA"/>
</dbReference>
<reference evidence="2" key="1">
    <citation type="submission" date="2022-07" db="EMBL/GenBank/DDBJ databases">
        <title>Genome Sequence of Physisporinus lineatus.</title>
        <authorList>
            <person name="Buettner E."/>
        </authorList>
    </citation>
    <scope>NUCLEOTIDE SEQUENCE</scope>
    <source>
        <strain evidence="2">VT162</strain>
    </source>
</reference>
<comment type="caution">
    <text evidence="2">The sequence shown here is derived from an EMBL/GenBank/DDBJ whole genome shotgun (WGS) entry which is preliminary data.</text>
</comment>
<evidence type="ECO:0000313" key="2">
    <source>
        <dbReference type="EMBL" id="KAJ3491760.1"/>
    </source>
</evidence>
<protein>
    <submittedName>
        <fullName evidence="2">Uncharacterized protein</fullName>
    </submittedName>
</protein>
<name>A0AAD5YIG2_9APHY</name>
<evidence type="ECO:0000313" key="3">
    <source>
        <dbReference type="Proteomes" id="UP001212997"/>
    </source>
</evidence>